<name>Q5Z7W6_ORYSJ</name>
<reference evidence="2" key="1">
    <citation type="journal article" date="2005" name="Nature">
        <title>The map-based sequence of the rice genome.</title>
        <authorList>
            <consortium name="International rice genome sequencing project (IRGSP)"/>
            <person name="Matsumoto T."/>
            <person name="Wu J."/>
            <person name="Kanamori H."/>
            <person name="Katayose Y."/>
            <person name="Fujisawa M."/>
            <person name="Namiki N."/>
            <person name="Mizuno H."/>
            <person name="Yamamoto K."/>
            <person name="Antonio B.A."/>
            <person name="Baba T."/>
            <person name="Sakata K."/>
            <person name="Nagamura Y."/>
            <person name="Aoki H."/>
            <person name="Arikawa K."/>
            <person name="Arita K."/>
            <person name="Bito T."/>
            <person name="Chiden Y."/>
            <person name="Fujitsuka N."/>
            <person name="Fukunaka R."/>
            <person name="Hamada M."/>
            <person name="Harada C."/>
            <person name="Hayashi A."/>
            <person name="Hijishita S."/>
            <person name="Honda M."/>
            <person name="Hosokawa S."/>
            <person name="Ichikawa Y."/>
            <person name="Idonuma A."/>
            <person name="Iijima M."/>
            <person name="Ikeda M."/>
            <person name="Ikeno M."/>
            <person name="Ito K."/>
            <person name="Ito S."/>
            <person name="Ito T."/>
            <person name="Ito Y."/>
            <person name="Ito Y."/>
            <person name="Iwabuchi A."/>
            <person name="Kamiya K."/>
            <person name="Karasawa W."/>
            <person name="Kurita K."/>
            <person name="Katagiri S."/>
            <person name="Kikuta A."/>
            <person name="Kobayashi H."/>
            <person name="Kobayashi N."/>
            <person name="Machita K."/>
            <person name="Maehara T."/>
            <person name="Masukawa M."/>
            <person name="Mizubayashi T."/>
            <person name="Mukai Y."/>
            <person name="Nagasaki H."/>
            <person name="Nagata Y."/>
            <person name="Naito S."/>
            <person name="Nakashima M."/>
            <person name="Nakama Y."/>
            <person name="Nakamichi Y."/>
            <person name="Nakamura M."/>
            <person name="Meguro A."/>
            <person name="Negishi M."/>
            <person name="Ohta I."/>
            <person name="Ohta T."/>
            <person name="Okamoto M."/>
            <person name="Ono N."/>
            <person name="Saji S."/>
            <person name="Sakaguchi M."/>
            <person name="Sakai K."/>
            <person name="Shibata M."/>
            <person name="Shimokawa T."/>
            <person name="Song J."/>
            <person name="Takazaki Y."/>
            <person name="Terasawa K."/>
            <person name="Tsugane M."/>
            <person name="Tsuji K."/>
            <person name="Ueda S."/>
            <person name="Waki K."/>
            <person name="Yamagata H."/>
            <person name="Yamamoto M."/>
            <person name="Yamamoto S."/>
            <person name="Yamane H."/>
            <person name="Yoshiki S."/>
            <person name="Yoshihara R."/>
            <person name="Yukawa K."/>
            <person name="Zhong H."/>
            <person name="Yano M."/>
            <person name="Yuan Q."/>
            <person name="Ouyang S."/>
            <person name="Liu J."/>
            <person name="Jones K.M."/>
            <person name="Gansberger K."/>
            <person name="Moffat K."/>
            <person name="Hill J."/>
            <person name="Bera J."/>
            <person name="Fadrosh D."/>
            <person name="Jin S."/>
            <person name="Johri S."/>
            <person name="Kim M."/>
            <person name="Overton L."/>
            <person name="Reardon M."/>
            <person name="Tsitrin T."/>
            <person name="Vuong H."/>
            <person name="Weaver B."/>
            <person name="Ciecko A."/>
            <person name="Tallon L."/>
            <person name="Jackson J."/>
            <person name="Pai G."/>
            <person name="Aken S.V."/>
            <person name="Utterback T."/>
            <person name="Reidmuller S."/>
            <person name="Feldblyum T."/>
            <person name="Hsiao J."/>
            <person name="Zismann V."/>
            <person name="Iobst S."/>
            <person name="de Vazeille A.R."/>
            <person name="Buell C.R."/>
            <person name="Ying K."/>
            <person name="Li Y."/>
            <person name="Lu T."/>
            <person name="Huang Y."/>
            <person name="Zhao Q."/>
            <person name="Feng Q."/>
            <person name="Zhang L."/>
            <person name="Zhu J."/>
            <person name="Weng Q."/>
            <person name="Mu J."/>
            <person name="Lu Y."/>
            <person name="Fan D."/>
            <person name="Liu Y."/>
            <person name="Guan J."/>
            <person name="Zhang Y."/>
            <person name="Yu S."/>
            <person name="Liu X."/>
            <person name="Zhang Y."/>
            <person name="Hong G."/>
            <person name="Han B."/>
            <person name="Choisne N."/>
            <person name="Demange N."/>
            <person name="Orjeda G."/>
            <person name="Samain S."/>
            <person name="Cattolico L."/>
            <person name="Pelletier E."/>
            <person name="Couloux A."/>
            <person name="Segurens B."/>
            <person name="Wincker P."/>
            <person name="D'Hont A."/>
            <person name="Scarpelli C."/>
            <person name="Weissenbach J."/>
            <person name="Salanoubat M."/>
            <person name="Quetier F."/>
            <person name="Yu Y."/>
            <person name="Kim H.R."/>
            <person name="Rambo T."/>
            <person name="Currie J."/>
            <person name="Collura K."/>
            <person name="Luo M."/>
            <person name="Yang T."/>
            <person name="Ammiraju J.S.S."/>
            <person name="Engler F."/>
            <person name="Soderlund C."/>
            <person name="Wing R.A."/>
            <person name="Palmer L.E."/>
            <person name="de la Bastide M."/>
            <person name="Spiegel L."/>
            <person name="Nascimento L."/>
            <person name="Zutavern T."/>
            <person name="O'Shaughnessy A."/>
            <person name="Dike S."/>
            <person name="Dedhia N."/>
            <person name="Preston R."/>
            <person name="Balija V."/>
            <person name="McCombie W.R."/>
            <person name="Chow T."/>
            <person name="Chen H."/>
            <person name="Chung M."/>
            <person name="Chen C."/>
            <person name="Shaw J."/>
            <person name="Wu H."/>
            <person name="Hsiao K."/>
            <person name="Chao Y."/>
            <person name="Chu M."/>
            <person name="Cheng C."/>
            <person name="Hour A."/>
            <person name="Lee P."/>
            <person name="Lin S."/>
            <person name="Lin Y."/>
            <person name="Liou J."/>
            <person name="Liu S."/>
            <person name="Hsing Y."/>
            <person name="Raghuvanshi S."/>
            <person name="Mohanty A."/>
            <person name="Bharti A.K."/>
            <person name="Gaur A."/>
            <person name="Gupta V."/>
            <person name="Kumar D."/>
            <person name="Ravi V."/>
            <person name="Vij S."/>
            <person name="Kapur A."/>
            <person name="Khurana P."/>
            <person name="Khurana P."/>
            <person name="Khurana J.P."/>
            <person name="Tyagi A.K."/>
            <person name="Gaikwad K."/>
            <person name="Singh A."/>
            <person name="Dalal V."/>
            <person name="Srivastava S."/>
            <person name="Dixit A."/>
            <person name="Pal A.K."/>
            <person name="Ghazi I.A."/>
            <person name="Yadav M."/>
            <person name="Pandit A."/>
            <person name="Bhargava A."/>
            <person name="Sureshbabu K."/>
            <person name="Batra K."/>
            <person name="Sharma T.R."/>
            <person name="Mohapatra T."/>
            <person name="Singh N.K."/>
            <person name="Messing J."/>
            <person name="Nelson A.B."/>
            <person name="Fuks G."/>
            <person name="Kavchok S."/>
            <person name="Keizer G."/>
            <person name="Linton E."/>
            <person name="Llaca V."/>
            <person name="Song R."/>
            <person name="Tanyolac B."/>
            <person name="Young S."/>
            <person name="Ho-Il K."/>
            <person name="Hahn J.H."/>
            <person name="Sangsakoo G."/>
            <person name="Vanavichit A."/>
            <person name="de Mattos Luiz.A.T."/>
            <person name="Zimmer P.D."/>
            <person name="Malone G."/>
            <person name="Dellagostin O."/>
            <person name="de Oliveira A.C."/>
            <person name="Bevan M."/>
            <person name="Bancroft I."/>
            <person name="Minx P."/>
            <person name="Cordum H."/>
            <person name="Wilson R."/>
            <person name="Cheng Z."/>
            <person name="Jin W."/>
            <person name="Jiang J."/>
            <person name="Leong S.A."/>
            <person name="Iwama H."/>
            <person name="Gojobori T."/>
            <person name="Itoh T."/>
            <person name="Niimura Y."/>
            <person name="Fujii Y."/>
            <person name="Habara T."/>
            <person name="Sakai H."/>
            <person name="Sato Y."/>
            <person name="Wilson G."/>
            <person name="Kumar K."/>
            <person name="McCouch S."/>
            <person name="Juretic N."/>
            <person name="Hoen D."/>
            <person name="Wright S."/>
            <person name="Bruskiewich R."/>
            <person name="Bureau T."/>
            <person name="Miyao A."/>
            <person name="Hirochika H."/>
            <person name="Nishikawa T."/>
            <person name="Kadowaki K."/>
            <person name="Sugiura M."/>
            <person name="Burr B."/>
            <person name="Sasaki T."/>
        </authorList>
    </citation>
    <scope>NUCLEOTIDE SEQUENCE [LARGE SCALE GENOMIC DNA]</scope>
    <source>
        <strain evidence="2">cv. Nipponbare</strain>
    </source>
</reference>
<dbReference type="EMBL" id="AP004630">
    <property type="protein sequence ID" value="BAD54075.1"/>
    <property type="molecule type" value="Genomic_DNA"/>
</dbReference>
<dbReference type="Proteomes" id="UP000000763">
    <property type="component" value="Chromosome 6"/>
</dbReference>
<organism evidence="1 2">
    <name type="scientific">Oryza sativa subsp. japonica</name>
    <name type="common">Rice</name>
    <dbReference type="NCBI Taxonomy" id="39947"/>
    <lineage>
        <taxon>Eukaryota</taxon>
        <taxon>Viridiplantae</taxon>
        <taxon>Streptophyta</taxon>
        <taxon>Embryophyta</taxon>
        <taxon>Tracheophyta</taxon>
        <taxon>Spermatophyta</taxon>
        <taxon>Magnoliopsida</taxon>
        <taxon>Liliopsida</taxon>
        <taxon>Poales</taxon>
        <taxon>Poaceae</taxon>
        <taxon>BOP clade</taxon>
        <taxon>Oryzoideae</taxon>
        <taxon>Oryzeae</taxon>
        <taxon>Oryzinae</taxon>
        <taxon>Oryza</taxon>
        <taxon>Oryza sativa</taxon>
    </lineage>
</organism>
<gene>
    <name evidence="1" type="primary">P0031A09.9</name>
</gene>
<protein>
    <submittedName>
        <fullName evidence="1">Uncharacterized protein</fullName>
    </submittedName>
</protein>
<reference evidence="2" key="2">
    <citation type="journal article" date="2008" name="Nucleic Acids Res.">
        <title>The rice annotation project database (RAP-DB): 2008 update.</title>
        <authorList>
            <consortium name="The rice annotation project (RAP)"/>
        </authorList>
    </citation>
    <scope>GENOME REANNOTATION</scope>
    <source>
        <strain evidence="2">cv. Nipponbare</strain>
    </source>
</reference>
<accession>Q5Z7W6</accession>
<evidence type="ECO:0000313" key="2">
    <source>
        <dbReference type="Proteomes" id="UP000000763"/>
    </source>
</evidence>
<sequence>MVAGGDHRGAGAFPPVGRAGEAAFGRALAAAMWGPAVSRPRPRTLQLRKIRSSWKLKPSFGKASKA</sequence>
<dbReference type="AlphaFoldDB" id="Q5Z7W6"/>
<proteinExistence type="predicted"/>
<evidence type="ECO:0000313" key="1">
    <source>
        <dbReference type="EMBL" id="BAD54075.1"/>
    </source>
</evidence>